<reference evidence="3" key="1">
    <citation type="submission" date="2018-05" db="EMBL/GenBank/DDBJ databases">
        <title>Draft genome of Mucuna pruriens seed.</title>
        <authorList>
            <person name="Nnadi N.E."/>
            <person name="Vos R."/>
            <person name="Hasami M.H."/>
            <person name="Devisetty U.K."/>
            <person name="Aguiy J.C."/>
        </authorList>
    </citation>
    <scope>NUCLEOTIDE SEQUENCE [LARGE SCALE GENOMIC DNA]</scope>
    <source>
        <strain evidence="3">JCA_2017</strain>
    </source>
</reference>
<keyword evidence="4" id="KW-1185">Reference proteome</keyword>
<organism evidence="3 4">
    <name type="scientific">Mucuna pruriens</name>
    <name type="common">Velvet bean</name>
    <name type="synonym">Dolichos pruriens</name>
    <dbReference type="NCBI Taxonomy" id="157652"/>
    <lineage>
        <taxon>Eukaryota</taxon>
        <taxon>Viridiplantae</taxon>
        <taxon>Streptophyta</taxon>
        <taxon>Embryophyta</taxon>
        <taxon>Tracheophyta</taxon>
        <taxon>Spermatophyta</taxon>
        <taxon>Magnoliopsida</taxon>
        <taxon>eudicotyledons</taxon>
        <taxon>Gunneridae</taxon>
        <taxon>Pentapetalae</taxon>
        <taxon>rosids</taxon>
        <taxon>fabids</taxon>
        <taxon>Fabales</taxon>
        <taxon>Fabaceae</taxon>
        <taxon>Papilionoideae</taxon>
        <taxon>50 kb inversion clade</taxon>
        <taxon>NPAAA clade</taxon>
        <taxon>indigoferoid/millettioid clade</taxon>
        <taxon>Phaseoleae</taxon>
        <taxon>Mucuna</taxon>
    </lineage>
</organism>
<dbReference type="CDD" id="cd01647">
    <property type="entry name" value="RT_LTR"/>
    <property type="match status" value="1"/>
</dbReference>
<protein>
    <recommendedName>
        <fullName evidence="2">Reverse transcriptase domain-containing protein</fullName>
    </recommendedName>
</protein>
<sequence length="254" mass="28842">MPPRTIDIHPPGTSRPVHMAVVRYVGNRSKSSATDYYYVQRLNPGDEGKAIEQEIGKLKVVCFIKEVSYTTWLSNVVLIKKSNEKRRIWVVYSNLNKVCPKDSYPLSSIDRLVDGASGFQVFSFLDAYSGYNHIKIYPPNANKTAFMTDDLTYYYQVRSFDLKNAGATYQRLMDKVFANHIDRNLEVYVDNMGNRGKPRQMQHNHPNEKSPKCKGGTKVNKTTGFAIVLLTKSNLEGLALLPTPKETDLLPLEQ</sequence>
<feature type="domain" description="Reverse transcriptase" evidence="2">
    <location>
        <begin position="79"/>
        <end position="191"/>
    </location>
</feature>
<dbReference type="PANTHER" id="PTHR24559">
    <property type="entry name" value="TRANSPOSON TY3-I GAG-POL POLYPROTEIN"/>
    <property type="match status" value="1"/>
</dbReference>
<dbReference type="InterPro" id="IPR053134">
    <property type="entry name" value="RNA-dir_DNA_polymerase"/>
</dbReference>
<accession>A0A371FB70</accession>
<dbReference type="InterPro" id="IPR043128">
    <property type="entry name" value="Rev_trsase/Diguanyl_cyclase"/>
</dbReference>
<dbReference type="SUPFAM" id="SSF56672">
    <property type="entry name" value="DNA/RNA polymerases"/>
    <property type="match status" value="1"/>
</dbReference>
<feature type="non-terminal residue" evidence="3">
    <location>
        <position position="1"/>
    </location>
</feature>
<comment type="caution">
    <text evidence="3">The sequence shown here is derived from an EMBL/GenBank/DDBJ whole genome shotgun (WGS) entry which is preliminary data.</text>
</comment>
<evidence type="ECO:0000256" key="1">
    <source>
        <dbReference type="SAM" id="MobiDB-lite"/>
    </source>
</evidence>
<feature type="region of interest" description="Disordered" evidence="1">
    <location>
        <begin position="195"/>
        <end position="217"/>
    </location>
</feature>
<dbReference type="PANTHER" id="PTHR24559:SF444">
    <property type="entry name" value="REVERSE TRANSCRIPTASE DOMAIN-CONTAINING PROTEIN"/>
    <property type="match status" value="1"/>
</dbReference>
<dbReference type="Pfam" id="PF00078">
    <property type="entry name" value="RVT_1"/>
    <property type="match status" value="1"/>
</dbReference>
<dbReference type="InterPro" id="IPR043502">
    <property type="entry name" value="DNA/RNA_pol_sf"/>
</dbReference>
<dbReference type="AlphaFoldDB" id="A0A371FB70"/>
<dbReference type="OrthoDB" id="1928766at2759"/>
<name>A0A371FB70_MUCPR</name>
<dbReference type="STRING" id="157652.A0A371FB70"/>
<dbReference type="Gene3D" id="3.30.70.270">
    <property type="match status" value="1"/>
</dbReference>
<dbReference type="Proteomes" id="UP000257109">
    <property type="component" value="Unassembled WGS sequence"/>
</dbReference>
<dbReference type="EMBL" id="QJKJ01009807">
    <property type="protein sequence ID" value="RDX75544.1"/>
    <property type="molecule type" value="Genomic_DNA"/>
</dbReference>
<gene>
    <name evidence="3" type="ORF">CR513_44557</name>
</gene>
<evidence type="ECO:0000259" key="2">
    <source>
        <dbReference type="Pfam" id="PF00078"/>
    </source>
</evidence>
<evidence type="ECO:0000313" key="3">
    <source>
        <dbReference type="EMBL" id="RDX75544.1"/>
    </source>
</evidence>
<dbReference type="Gene3D" id="3.10.10.10">
    <property type="entry name" value="HIV Type 1 Reverse Transcriptase, subunit A, domain 1"/>
    <property type="match status" value="1"/>
</dbReference>
<evidence type="ECO:0000313" key="4">
    <source>
        <dbReference type="Proteomes" id="UP000257109"/>
    </source>
</evidence>
<proteinExistence type="predicted"/>
<dbReference type="InterPro" id="IPR000477">
    <property type="entry name" value="RT_dom"/>
</dbReference>